<protein>
    <submittedName>
        <fullName evidence="4">3-oxoacyl-(Acyl-carrier protein) reductase</fullName>
    </submittedName>
</protein>
<dbReference type="InterPro" id="IPR020904">
    <property type="entry name" value="Sc_DH/Rdtase_CS"/>
</dbReference>
<dbReference type="SUPFAM" id="SSF51735">
    <property type="entry name" value="NAD(P)-binding Rossmann-fold domains"/>
    <property type="match status" value="1"/>
</dbReference>
<keyword evidence="2" id="KW-0521">NADP</keyword>
<accession>A0A010R0V9</accession>
<dbReference type="PRINTS" id="PR00080">
    <property type="entry name" value="SDRFAMILY"/>
</dbReference>
<dbReference type="PANTHER" id="PTHR48107:SF7">
    <property type="entry name" value="RE15974P"/>
    <property type="match status" value="1"/>
</dbReference>
<dbReference type="GO" id="GO:0016614">
    <property type="term" value="F:oxidoreductase activity, acting on CH-OH group of donors"/>
    <property type="evidence" value="ECO:0007669"/>
    <property type="project" value="UniProtKB-ARBA"/>
</dbReference>
<organism evidence="4 5">
    <name type="scientific">Colletotrichum fioriniae PJ7</name>
    <dbReference type="NCBI Taxonomy" id="1445577"/>
    <lineage>
        <taxon>Eukaryota</taxon>
        <taxon>Fungi</taxon>
        <taxon>Dikarya</taxon>
        <taxon>Ascomycota</taxon>
        <taxon>Pezizomycotina</taxon>
        <taxon>Sordariomycetes</taxon>
        <taxon>Hypocreomycetidae</taxon>
        <taxon>Glomerellales</taxon>
        <taxon>Glomerellaceae</taxon>
        <taxon>Colletotrichum</taxon>
        <taxon>Colletotrichum acutatum species complex</taxon>
    </lineage>
</organism>
<reference evidence="4 5" key="1">
    <citation type="submission" date="2014-02" db="EMBL/GenBank/DDBJ databases">
        <title>The genome sequence of Colletotrichum fioriniae PJ7.</title>
        <authorList>
            <person name="Baroncelli R."/>
            <person name="Thon M.R."/>
        </authorList>
    </citation>
    <scope>NUCLEOTIDE SEQUENCE [LARGE SCALE GENOMIC DNA]</scope>
    <source>
        <strain evidence="4 5">PJ7</strain>
    </source>
</reference>
<dbReference type="Gene3D" id="3.40.50.720">
    <property type="entry name" value="NAD(P)-binding Rossmann-like Domain"/>
    <property type="match status" value="1"/>
</dbReference>
<dbReference type="PANTHER" id="PTHR48107">
    <property type="entry name" value="NADPH-DEPENDENT ALDEHYDE REDUCTASE-LIKE PROTEIN, CHLOROPLASTIC-RELATED"/>
    <property type="match status" value="1"/>
</dbReference>
<dbReference type="PROSITE" id="PS00061">
    <property type="entry name" value="ADH_SHORT"/>
    <property type="match status" value="1"/>
</dbReference>
<dbReference type="OrthoDB" id="47007at2759"/>
<dbReference type="Proteomes" id="UP000020467">
    <property type="component" value="Unassembled WGS sequence"/>
</dbReference>
<dbReference type="InterPro" id="IPR036291">
    <property type="entry name" value="NAD(P)-bd_dom_sf"/>
</dbReference>
<evidence type="ECO:0000256" key="3">
    <source>
        <dbReference type="ARBA" id="ARBA00023002"/>
    </source>
</evidence>
<keyword evidence="3" id="KW-0560">Oxidoreductase</keyword>
<sequence>MEAIASRKRINPPKDAVPNALAGKVALVTGSSSGIGAAIVRELSARGASVVINYGWPELERAASDLGESLSNPWIAVEADLSTTSGPSHLVQVAVDKFGKIDIVVNNAAKATLAKVEDTTVDLWDASMATNVRGPFLVCQAALPHLPPKSEGGGGRIINITSAVSTDPEIQQLAYATSKGAIATLTRCLAKELPPTYGCTVNAVSPGIIKSPQFLGELQRTGGAFLTQIFDARTPVDGWIGLPEDVAFAVAFLAEERASWINGASLNVSGGMFLD</sequence>
<dbReference type="KEGG" id="cfj:CFIO01_02266"/>
<gene>
    <name evidence="4" type="ORF">CFIO01_02266</name>
</gene>
<dbReference type="FunFam" id="3.40.50.720:FF:000084">
    <property type="entry name" value="Short-chain dehydrogenase reductase"/>
    <property type="match status" value="1"/>
</dbReference>
<evidence type="ECO:0000256" key="2">
    <source>
        <dbReference type="ARBA" id="ARBA00022857"/>
    </source>
</evidence>
<dbReference type="STRING" id="1445577.A0A010R0V9"/>
<evidence type="ECO:0000313" key="5">
    <source>
        <dbReference type="Proteomes" id="UP000020467"/>
    </source>
</evidence>
<proteinExistence type="inferred from homology"/>
<dbReference type="HOGENOM" id="CLU_010194_1_2_1"/>
<dbReference type="EMBL" id="JARH01000022">
    <property type="protein sequence ID" value="EXF86207.1"/>
    <property type="molecule type" value="Genomic_DNA"/>
</dbReference>
<comment type="caution">
    <text evidence="4">The sequence shown here is derived from an EMBL/GenBank/DDBJ whole genome shotgun (WGS) entry which is preliminary data.</text>
</comment>
<evidence type="ECO:0000256" key="1">
    <source>
        <dbReference type="ARBA" id="ARBA00006484"/>
    </source>
</evidence>
<dbReference type="InterPro" id="IPR002347">
    <property type="entry name" value="SDR_fam"/>
</dbReference>
<dbReference type="AlphaFoldDB" id="A0A010R0V9"/>
<dbReference type="PRINTS" id="PR00081">
    <property type="entry name" value="GDHRDH"/>
</dbReference>
<dbReference type="Pfam" id="PF13561">
    <property type="entry name" value="adh_short_C2"/>
    <property type="match status" value="1"/>
</dbReference>
<dbReference type="CDD" id="cd05233">
    <property type="entry name" value="SDR_c"/>
    <property type="match status" value="1"/>
</dbReference>
<keyword evidence="5" id="KW-1185">Reference proteome</keyword>
<name>A0A010R0V9_9PEZI</name>
<comment type="similarity">
    <text evidence="1">Belongs to the short-chain dehydrogenases/reductases (SDR) family.</text>
</comment>
<dbReference type="eggNOG" id="KOG0725">
    <property type="taxonomic scope" value="Eukaryota"/>
</dbReference>
<evidence type="ECO:0000313" key="4">
    <source>
        <dbReference type="EMBL" id="EXF86207.1"/>
    </source>
</evidence>